<dbReference type="SUPFAM" id="SSF53756">
    <property type="entry name" value="UDP-Glycosyltransferase/glycogen phosphorylase"/>
    <property type="match status" value="1"/>
</dbReference>
<keyword evidence="3 6" id="KW-0808">Transferase</keyword>
<dbReference type="Gene3D" id="3.40.50.2000">
    <property type="entry name" value="Glycogen Phosphorylase B"/>
    <property type="match status" value="2"/>
</dbReference>
<evidence type="ECO:0000256" key="2">
    <source>
        <dbReference type="ARBA" id="ARBA00022676"/>
    </source>
</evidence>
<name>A0ABW0GRX5_9MICO</name>
<dbReference type="CDD" id="cd03801">
    <property type="entry name" value="GT4_PimA-like"/>
    <property type="match status" value="1"/>
</dbReference>
<evidence type="ECO:0000256" key="1">
    <source>
        <dbReference type="ARBA" id="ARBA00021292"/>
    </source>
</evidence>
<dbReference type="GO" id="GO:0016757">
    <property type="term" value="F:glycosyltransferase activity"/>
    <property type="evidence" value="ECO:0007669"/>
    <property type="project" value="UniProtKB-KW"/>
</dbReference>
<dbReference type="Proteomes" id="UP001596122">
    <property type="component" value="Unassembled WGS sequence"/>
</dbReference>
<protein>
    <recommendedName>
        <fullName evidence="1">D-inositol 3-phosphate glycosyltransferase</fullName>
    </recommendedName>
</protein>
<evidence type="ECO:0000313" key="7">
    <source>
        <dbReference type="Proteomes" id="UP001596122"/>
    </source>
</evidence>
<dbReference type="Pfam" id="PF13692">
    <property type="entry name" value="Glyco_trans_1_4"/>
    <property type="match status" value="1"/>
</dbReference>
<reference evidence="7" key="1">
    <citation type="journal article" date="2019" name="Int. J. Syst. Evol. Microbiol.">
        <title>The Global Catalogue of Microorganisms (GCM) 10K type strain sequencing project: providing services to taxonomists for standard genome sequencing and annotation.</title>
        <authorList>
            <consortium name="The Broad Institute Genomics Platform"/>
            <consortium name="The Broad Institute Genome Sequencing Center for Infectious Disease"/>
            <person name="Wu L."/>
            <person name="Ma J."/>
        </authorList>
    </citation>
    <scope>NUCLEOTIDE SEQUENCE [LARGE SCALE GENOMIC DNA]</scope>
    <source>
        <strain evidence="7">CCUG 43114</strain>
    </source>
</reference>
<comment type="caution">
    <text evidence="6">The sequence shown here is derived from an EMBL/GenBank/DDBJ whole genome shotgun (WGS) entry which is preliminary data.</text>
</comment>
<dbReference type="InterPro" id="IPR028098">
    <property type="entry name" value="Glyco_trans_4-like_N"/>
</dbReference>
<evidence type="ECO:0000313" key="6">
    <source>
        <dbReference type="EMBL" id="MFC5382475.1"/>
    </source>
</evidence>
<feature type="domain" description="Glycosyltransferase subfamily 4-like N-terminal" evidence="5">
    <location>
        <begin position="18"/>
        <end position="204"/>
    </location>
</feature>
<evidence type="ECO:0000259" key="5">
    <source>
        <dbReference type="Pfam" id="PF13439"/>
    </source>
</evidence>
<dbReference type="InterPro" id="IPR050194">
    <property type="entry name" value="Glycosyltransferase_grp1"/>
</dbReference>
<proteinExistence type="predicted"/>
<dbReference type="Pfam" id="PF13439">
    <property type="entry name" value="Glyco_transf_4"/>
    <property type="match status" value="1"/>
</dbReference>
<feature type="region of interest" description="Disordered" evidence="4">
    <location>
        <begin position="496"/>
        <end position="524"/>
    </location>
</feature>
<sequence length="524" mass="53426">MSRPLRVALVCPYDLDAVGGVREQVLGLADALTARGHVVEVVGPRSARPGTGPGDLVGHRAGQRVRPVGRAVGVPTNGSTARLGLGPGARSEAAARVAGGGFDVVHVHEPIPPGIGHSVLRRLAQDRAAAGPHARRPPAVVATVHVAMSPHPAGRSRALRTAARHVRGVLRGVDLLSAVSDHARRTVVDHLGRDALVLPNGVDVAGWAAAADTSPATHDRAPTAVVLGRAGEPRKGVDVLLAAWPAVRRAVPDARLLVVGPRDGARLPLGAGVEATGAVPEADKRRLVAEADVLVAPHRGGESFGLVLVEAMAAGTSVVASDLPAFRDVLAGSGRLVPVGDPVALAAALVGVLEDPAAARAGAPAARVRAEEFAWPAVAAGWEEAYHLALRLQPPGDAAAGARQALHDALTDRAALAVRLTARHADDGTPGVLRTLAAAAGAALDPTDLAAQNRLSVLARDPDLPPAVRQALAGATSRVARTRLVVNDLARRGRRPTVELDDAAPASSQVPPPARSAPRLAGCP</sequence>
<evidence type="ECO:0000256" key="4">
    <source>
        <dbReference type="SAM" id="MobiDB-lite"/>
    </source>
</evidence>
<evidence type="ECO:0000256" key="3">
    <source>
        <dbReference type="ARBA" id="ARBA00022679"/>
    </source>
</evidence>
<gene>
    <name evidence="6" type="ORF">ACFPJ6_17045</name>
</gene>
<dbReference type="RefSeq" id="WP_340268580.1">
    <property type="nucleotide sequence ID" value="NZ_JBBEOG010000003.1"/>
</dbReference>
<keyword evidence="7" id="KW-1185">Reference proteome</keyword>
<keyword evidence="2 6" id="KW-0328">Glycosyltransferase</keyword>
<dbReference type="PANTHER" id="PTHR45947">
    <property type="entry name" value="SULFOQUINOVOSYL TRANSFERASE SQD2"/>
    <property type="match status" value="1"/>
</dbReference>
<accession>A0ABW0GRX5</accession>
<dbReference type="PANTHER" id="PTHR45947:SF3">
    <property type="entry name" value="SULFOQUINOVOSYL TRANSFERASE SQD2"/>
    <property type="match status" value="1"/>
</dbReference>
<dbReference type="EMBL" id="JBHSLD010000027">
    <property type="protein sequence ID" value="MFC5382475.1"/>
    <property type="molecule type" value="Genomic_DNA"/>
</dbReference>
<organism evidence="6 7">
    <name type="scientific">Aquipuribacter nitratireducens</name>
    <dbReference type="NCBI Taxonomy" id="650104"/>
    <lineage>
        <taxon>Bacteria</taxon>
        <taxon>Bacillati</taxon>
        <taxon>Actinomycetota</taxon>
        <taxon>Actinomycetes</taxon>
        <taxon>Micrococcales</taxon>
        <taxon>Intrasporangiaceae</taxon>
        <taxon>Aquipuribacter</taxon>
    </lineage>
</organism>